<sequence>MFALLGVVASGYGVQMALRLADRGDGHPRDDRSDHVAPQGHGLKEN</sequence>
<comment type="caution">
    <text evidence="2">The sequence shown here is derived from an EMBL/GenBank/DDBJ whole genome shotgun (WGS) entry which is preliminary data.</text>
</comment>
<feature type="region of interest" description="Disordered" evidence="1">
    <location>
        <begin position="22"/>
        <end position="46"/>
    </location>
</feature>
<organism evidence="2 3">
    <name type="scientific">Lentzea kristufekii</name>
    <dbReference type="NCBI Taxonomy" id="3095430"/>
    <lineage>
        <taxon>Bacteria</taxon>
        <taxon>Bacillati</taxon>
        <taxon>Actinomycetota</taxon>
        <taxon>Actinomycetes</taxon>
        <taxon>Pseudonocardiales</taxon>
        <taxon>Pseudonocardiaceae</taxon>
        <taxon>Lentzea</taxon>
    </lineage>
</organism>
<keyword evidence="3" id="KW-1185">Reference proteome</keyword>
<dbReference type="RefSeq" id="WP_319986251.1">
    <property type="nucleotide sequence ID" value="NZ_JAXAVV010000011.1"/>
</dbReference>
<accession>A0ABU4TVN5</accession>
<name>A0ABU4TVN5_9PSEU</name>
<gene>
    <name evidence="2" type="ORF">SK571_23545</name>
</gene>
<protein>
    <submittedName>
        <fullName evidence="2">Uncharacterized protein</fullName>
    </submittedName>
</protein>
<evidence type="ECO:0000313" key="2">
    <source>
        <dbReference type="EMBL" id="MDX8052372.1"/>
    </source>
</evidence>
<reference evidence="2 3" key="1">
    <citation type="submission" date="2023-11" db="EMBL/GenBank/DDBJ databases">
        <title>Lentzea sokolovensis, sp. nov., Lentzea kristufkii, sp. nov., and Lentzea miocenensis, sp. nov., rare actinobacteria from Sokolov Coal Basin, Miocene lacustrine sediment, Czech Republic.</title>
        <authorList>
            <person name="Lara A."/>
            <person name="Kotroba L."/>
            <person name="Nouioui I."/>
            <person name="Neumann-Schaal M."/>
            <person name="Mast Y."/>
            <person name="Chronakova A."/>
        </authorList>
    </citation>
    <scope>NUCLEOTIDE SEQUENCE [LARGE SCALE GENOMIC DNA]</scope>
    <source>
        <strain evidence="2 3">BCCO 10_0798</strain>
    </source>
</reference>
<dbReference type="Proteomes" id="UP001271792">
    <property type="component" value="Unassembled WGS sequence"/>
</dbReference>
<evidence type="ECO:0000313" key="3">
    <source>
        <dbReference type="Proteomes" id="UP001271792"/>
    </source>
</evidence>
<proteinExistence type="predicted"/>
<reference evidence="2 3" key="2">
    <citation type="submission" date="2023-11" db="EMBL/GenBank/DDBJ databases">
        <authorList>
            <person name="Lara A.C."/>
            <person name="Chronakova A."/>
        </authorList>
    </citation>
    <scope>NUCLEOTIDE SEQUENCE [LARGE SCALE GENOMIC DNA]</scope>
    <source>
        <strain evidence="2 3">BCCO 10_0798</strain>
    </source>
</reference>
<feature type="compositionally biased region" description="Basic and acidic residues" evidence="1">
    <location>
        <begin position="22"/>
        <end position="35"/>
    </location>
</feature>
<evidence type="ECO:0000256" key="1">
    <source>
        <dbReference type="SAM" id="MobiDB-lite"/>
    </source>
</evidence>
<dbReference type="EMBL" id="JAXAVV010000011">
    <property type="protein sequence ID" value="MDX8052372.1"/>
    <property type="molecule type" value="Genomic_DNA"/>
</dbReference>